<feature type="transmembrane region" description="Helical" evidence="1">
    <location>
        <begin position="39"/>
        <end position="68"/>
    </location>
</feature>
<feature type="transmembrane region" description="Helical" evidence="1">
    <location>
        <begin position="12"/>
        <end position="33"/>
    </location>
</feature>
<reference evidence="2 3" key="1">
    <citation type="submission" date="2016-12" db="EMBL/GenBank/DDBJ databases">
        <authorList>
            <person name="Song W.-J."/>
            <person name="Kurnit D.M."/>
        </authorList>
    </citation>
    <scope>NUCLEOTIDE SEQUENCE [LARGE SCALE GENOMIC DNA]</scope>
    <source>
        <strain evidence="2 3">STM7296</strain>
    </source>
</reference>
<sequence>MHALLNSIGAHRWMTLTVVFSIACAASIAIVGMPVPAGIVKLVAGALIGLGLDARITLAVAALGAIAGDSISHELGRRYHDEVQSWCVRRGHHPPWHVASSSLVIGLRTHAMVDLLSHQHCIGAGTVTSLYRMHGVEAWHSIRLRECLQAAQRFPLTAIGRRAVFANLS</sequence>
<keyword evidence="1" id="KW-1133">Transmembrane helix</keyword>
<keyword evidence="1" id="KW-0472">Membrane</keyword>
<keyword evidence="1" id="KW-0812">Transmembrane</keyword>
<dbReference type="Proteomes" id="UP000187012">
    <property type="component" value="Unassembled WGS sequence"/>
</dbReference>
<evidence type="ECO:0000313" key="2">
    <source>
        <dbReference type="EMBL" id="SIT46621.1"/>
    </source>
</evidence>
<accession>A0A1N7SGT2</accession>
<name>A0A1N7SGT2_9BURK</name>
<protein>
    <submittedName>
        <fullName evidence="2">Uncharacterized protein</fullName>
    </submittedName>
</protein>
<gene>
    <name evidence="2" type="ORF">BN2475_680004</name>
</gene>
<organism evidence="2 3">
    <name type="scientific">Paraburkholderia ribeironis</name>
    <dbReference type="NCBI Taxonomy" id="1247936"/>
    <lineage>
        <taxon>Bacteria</taxon>
        <taxon>Pseudomonadati</taxon>
        <taxon>Pseudomonadota</taxon>
        <taxon>Betaproteobacteria</taxon>
        <taxon>Burkholderiales</taxon>
        <taxon>Burkholderiaceae</taxon>
        <taxon>Paraburkholderia</taxon>
    </lineage>
</organism>
<keyword evidence="3" id="KW-1185">Reference proteome</keyword>
<dbReference type="AlphaFoldDB" id="A0A1N7SGT2"/>
<proteinExistence type="predicted"/>
<dbReference type="OrthoDB" id="9813426at2"/>
<dbReference type="STRING" id="1247936.BN2475_680004"/>
<dbReference type="RefSeq" id="WP_143325913.1">
    <property type="nucleotide sequence ID" value="NZ_CYGX02000068.1"/>
</dbReference>
<evidence type="ECO:0000313" key="3">
    <source>
        <dbReference type="Proteomes" id="UP000187012"/>
    </source>
</evidence>
<evidence type="ECO:0000256" key="1">
    <source>
        <dbReference type="SAM" id="Phobius"/>
    </source>
</evidence>
<dbReference type="EMBL" id="CYGX02000068">
    <property type="protein sequence ID" value="SIT46621.1"/>
    <property type="molecule type" value="Genomic_DNA"/>
</dbReference>